<feature type="region of interest" description="Disordered" evidence="1">
    <location>
        <begin position="719"/>
        <end position="774"/>
    </location>
</feature>
<sequence length="774" mass="86491">MDQSASLIAALNAGKLPSTQQIGQRIEALLSSALLNPDQISDGGELSQQGKVLQKDVRDILIAYKQLVETKNSDNVFQESLWQLSEADISSTSTSMEVDSDQAYQDSRAIARSLRTLVSVVWENVSQEGRSVFHDFASFMRLALADVADHVAHGASVTAESLRDLDEQVEEGERTELGMKKRKAEDDAEDVDVRVKFEKTMDSTKEVGSKAIGAGQVCDRAQSDSEYHTAINTLFDLAHKWIHRSLDAAGDVNRATSLEEFINDPTPDKHLINGIRGFRAVLERLAGGKSLDDFFGAIRVCGVDLQQDEGLRKWADAFIAHLRKCVDESGYVRSDEAKQKREQLRKEWRELLDTDTEKGQKWKGDVDRLKEEASAFQTAADHDECLRKIRRTHEKLGDDLEDSLFVAGRAGMQTMMEKAPWFWQDVFNVYLPRVIDMLKDIPIPRTEYKDKEVEFVLEDLDISSFGLLPGHAYIRNITDIDIKATSAGQADTAVGGLTRIYVQALQLQLEEVSFYYNDKTATVGPAEFTGVLEFTLPPQGIDVDVVVRTIPSSPEGLKERERQNRFLDIQRVEVRISDDVQLTVKESNHQILVSVFKPVMLSRFRDALSTVIAEQIRTSLDWLDGMTWDVGRRAEVFGDAGLGRGSSLVAGFWSELGHLRKGEGGLLSGWVATGTGVIKNDKDTQFAIGAEPQVLSGEKHGPKGTFSESVEERFELDKKREQAQQHARGVAEQVKEGAKKGVRKVRSFKDTVHSKVEEEKRRPGWESSAFDVDQ</sequence>
<feature type="compositionally biased region" description="Basic and acidic residues" evidence="1">
    <location>
        <begin position="747"/>
        <end position="764"/>
    </location>
</feature>
<dbReference type="STRING" id="599839.J4IBY4"/>
<feature type="domain" description="HAM1-like N-terminal" evidence="3">
    <location>
        <begin position="7"/>
        <end position="199"/>
    </location>
</feature>
<dbReference type="Pfam" id="PF19343">
    <property type="entry name" value="HAM1_N"/>
    <property type="match status" value="2"/>
</dbReference>
<evidence type="ECO:0000259" key="2">
    <source>
        <dbReference type="Pfam" id="PF14613"/>
    </source>
</evidence>
<evidence type="ECO:0000313" key="4">
    <source>
        <dbReference type="EMBL" id="CCM05466.1"/>
    </source>
</evidence>
<evidence type="ECO:0000259" key="3">
    <source>
        <dbReference type="Pfam" id="PF19343"/>
    </source>
</evidence>
<accession>J4IBY4</accession>
<reference evidence="4 5" key="1">
    <citation type="journal article" date="2012" name="Appl. Environ. Microbiol.">
        <title>Short-read sequencing for genomic analysis of the brown rot fungus Fibroporia radiculosa.</title>
        <authorList>
            <person name="Tang J.D."/>
            <person name="Perkins A.D."/>
            <person name="Sonstegard T.S."/>
            <person name="Schroeder S.G."/>
            <person name="Burgess S.C."/>
            <person name="Diehl S.V."/>
        </authorList>
    </citation>
    <scope>NUCLEOTIDE SEQUENCE [LARGE SCALE GENOMIC DNA]</scope>
    <source>
        <strain evidence="4 5">TFFH 294</strain>
    </source>
</reference>
<dbReference type="PANTHER" id="PTHR31138:SF1">
    <property type="entry name" value="PDZ DOMAIN-CONTAINING PROTEIN"/>
    <property type="match status" value="1"/>
</dbReference>
<dbReference type="InterPro" id="IPR027842">
    <property type="entry name" value="HAM1-like_C"/>
</dbReference>
<proteinExistence type="predicted"/>
<dbReference type="OrthoDB" id="19394at2759"/>
<keyword evidence="5" id="KW-1185">Reference proteome</keyword>
<evidence type="ECO:0000313" key="5">
    <source>
        <dbReference type="Proteomes" id="UP000006352"/>
    </source>
</evidence>
<feature type="domain" description="HAM1-like C-terminal" evidence="2">
    <location>
        <begin position="578"/>
        <end position="636"/>
    </location>
</feature>
<protein>
    <submittedName>
        <fullName evidence="4">Uncharacterized protein</fullName>
    </submittedName>
</protein>
<dbReference type="PANTHER" id="PTHR31138">
    <property type="entry name" value="CHROMOSOME 19, WHOLE GENOME SHOTGUN SEQUENCE"/>
    <property type="match status" value="1"/>
</dbReference>
<dbReference type="InterPro" id="IPR045967">
    <property type="entry name" value="HAM1-like_N"/>
</dbReference>
<dbReference type="EMBL" id="HE797192">
    <property type="protein sequence ID" value="CCM05466.1"/>
    <property type="molecule type" value="Genomic_DNA"/>
</dbReference>
<evidence type="ECO:0000256" key="1">
    <source>
        <dbReference type="SAM" id="MobiDB-lite"/>
    </source>
</evidence>
<organism evidence="4 5">
    <name type="scientific">Fibroporia radiculosa</name>
    <dbReference type="NCBI Taxonomy" id="599839"/>
    <lineage>
        <taxon>Eukaryota</taxon>
        <taxon>Fungi</taxon>
        <taxon>Dikarya</taxon>
        <taxon>Basidiomycota</taxon>
        <taxon>Agaricomycotina</taxon>
        <taxon>Agaricomycetes</taxon>
        <taxon>Polyporales</taxon>
        <taxon>Fibroporiaceae</taxon>
        <taxon>Fibroporia</taxon>
    </lineage>
</organism>
<dbReference type="GeneID" id="24100377"/>
<dbReference type="Pfam" id="PF14613">
    <property type="entry name" value="HAM1_C"/>
    <property type="match status" value="1"/>
</dbReference>
<dbReference type="Proteomes" id="UP000006352">
    <property type="component" value="Unassembled WGS sequence"/>
</dbReference>
<feature type="domain" description="HAM1-like N-terminal" evidence="3">
    <location>
        <begin position="221"/>
        <end position="549"/>
    </location>
</feature>
<name>J4IBY4_9APHY</name>
<dbReference type="RefSeq" id="XP_012184749.1">
    <property type="nucleotide sequence ID" value="XM_012329359.1"/>
</dbReference>
<dbReference type="AlphaFoldDB" id="J4IBY4"/>
<dbReference type="HOGENOM" id="CLU_018362_0_0_1"/>
<dbReference type="InParanoid" id="J4IBY4"/>
<gene>
    <name evidence="4" type="ORF">FIBRA_07687</name>
</gene>